<dbReference type="SUPFAM" id="SSF50475">
    <property type="entry name" value="FMN-binding split barrel"/>
    <property type="match status" value="1"/>
</dbReference>
<name>A0A1H4XFE9_9PSEU</name>
<organism evidence="3 4">
    <name type="scientific">Amycolatopsis tolypomycina</name>
    <dbReference type="NCBI Taxonomy" id="208445"/>
    <lineage>
        <taxon>Bacteria</taxon>
        <taxon>Bacillati</taxon>
        <taxon>Actinomycetota</taxon>
        <taxon>Actinomycetes</taxon>
        <taxon>Pseudonocardiales</taxon>
        <taxon>Pseudonocardiaceae</taxon>
        <taxon>Amycolatopsis</taxon>
    </lineage>
</organism>
<protein>
    <submittedName>
        <fullName evidence="3">Pyridoxamine 5'-phosphate oxidase</fullName>
    </submittedName>
</protein>
<keyword evidence="4" id="KW-1185">Reference proteome</keyword>
<sequence length="151" mass="16822">MSDPRSSFGRMVLSKEEREEFLAQPHVGALSVVERPGRGPLTVPIWYQYTPGGQLWVRSAPGARKTRAIETAGRFSLLVQRTQPTARYVSVEGPLVATGPDDPERAREMAARYLPPDKVDGFVAYEREQLGEHIVLVMRPEHWLSADLGPA</sequence>
<dbReference type="InterPro" id="IPR011576">
    <property type="entry name" value="Pyridox_Oxase_N"/>
</dbReference>
<dbReference type="InterPro" id="IPR012349">
    <property type="entry name" value="Split_barrel_FMN-bd"/>
</dbReference>
<dbReference type="PANTHER" id="PTHR35176:SF6">
    <property type="entry name" value="HEME OXYGENASE HI_0854-RELATED"/>
    <property type="match status" value="1"/>
</dbReference>
<dbReference type="Proteomes" id="UP000199622">
    <property type="component" value="Unassembled WGS sequence"/>
</dbReference>
<dbReference type="PANTHER" id="PTHR35176">
    <property type="entry name" value="HEME OXYGENASE HI_0854-RELATED"/>
    <property type="match status" value="1"/>
</dbReference>
<evidence type="ECO:0000313" key="3">
    <source>
        <dbReference type="EMBL" id="SED04336.1"/>
    </source>
</evidence>
<dbReference type="Pfam" id="PF01243">
    <property type="entry name" value="PNPOx_N"/>
    <property type="match status" value="1"/>
</dbReference>
<dbReference type="AlphaFoldDB" id="A0A1H4XFE9"/>
<gene>
    <name evidence="3" type="ORF">SAMN04489727_6147</name>
</gene>
<evidence type="ECO:0000313" key="4">
    <source>
        <dbReference type="Proteomes" id="UP000199622"/>
    </source>
</evidence>
<dbReference type="GO" id="GO:0005829">
    <property type="term" value="C:cytosol"/>
    <property type="evidence" value="ECO:0007669"/>
    <property type="project" value="TreeGrafter"/>
</dbReference>
<dbReference type="GO" id="GO:0070967">
    <property type="term" value="F:coenzyme F420 binding"/>
    <property type="evidence" value="ECO:0007669"/>
    <property type="project" value="TreeGrafter"/>
</dbReference>
<dbReference type="InterPro" id="IPR052019">
    <property type="entry name" value="F420H2_bilvrd_red/Heme_oxyg"/>
</dbReference>
<dbReference type="GO" id="GO:0016627">
    <property type="term" value="F:oxidoreductase activity, acting on the CH-CH group of donors"/>
    <property type="evidence" value="ECO:0007669"/>
    <property type="project" value="TreeGrafter"/>
</dbReference>
<keyword evidence="1" id="KW-0560">Oxidoreductase</keyword>
<evidence type="ECO:0000256" key="1">
    <source>
        <dbReference type="ARBA" id="ARBA00023002"/>
    </source>
</evidence>
<evidence type="ECO:0000259" key="2">
    <source>
        <dbReference type="Pfam" id="PF01243"/>
    </source>
</evidence>
<reference evidence="4" key="1">
    <citation type="submission" date="2016-10" db="EMBL/GenBank/DDBJ databases">
        <authorList>
            <person name="Varghese N."/>
            <person name="Submissions S."/>
        </authorList>
    </citation>
    <scope>NUCLEOTIDE SEQUENCE [LARGE SCALE GENOMIC DNA]</scope>
    <source>
        <strain evidence="4">DSM 44544</strain>
    </source>
</reference>
<proteinExistence type="predicted"/>
<dbReference type="Gene3D" id="2.30.110.10">
    <property type="entry name" value="Electron Transport, Fmn-binding Protein, Chain A"/>
    <property type="match status" value="1"/>
</dbReference>
<accession>A0A1H4XFE9</accession>
<dbReference type="STRING" id="208445.SAMN04489727_6147"/>
<feature type="domain" description="Pyridoxamine 5'-phosphate oxidase N-terminal" evidence="2">
    <location>
        <begin position="15"/>
        <end position="143"/>
    </location>
</feature>
<dbReference type="EMBL" id="FNSO01000004">
    <property type="protein sequence ID" value="SED04336.1"/>
    <property type="molecule type" value="Genomic_DNA"/>
</dbReference>